<proteinExistence type="predicted"/>
<reference evidence="2" key="1">
    <citation type="journal article" date="2020" name="Stud. Mycol.">
        <title>101 Dothideomycetes genomes: a test case for predicting lifestyles and emergence of pathogens.</title>
        <authorList>
            <person name="Haridas S."/>
            <person name="Albert R."/>
            <person name="Binder M."/>
            <person name="Bloem J."/>
            <person name="Labutti K."/>
            <person name="Salamov A."/>
            <person name="Andreopoulos B."/>
            <person name="Baker S."/>
            <person name="Barry K."/>
            <person name="Bills G."/>
            <person name="Bluhm B."/>
            <person name="Cannon C."/>
            <person name="Castanera R."/>
            <person name="Culley D."/>
            <person name="Daum C."/>
            <person name="Ezra D."/>
            <person name="Gonzalez J."/>
            <person name="Henrissat B."/>
            <person name="Kuo A."/>
            <person name="Liang C."/>
            <person name="Lipzen A."/>
            <person name="Lutzoni F."/>
            <person name="Magnuson J."/>
            <person name="Mondo S."/>
            <person name="Nolan M."/>
            <person name="Ohm R."/>
            <person name="Pangilinan J."/>
            <person name="Park H.-J."/>
            <person name="Ramirez L."/>
            <person name="Alfaro M."/>
            <person name="Sun H."/>
            <person name="Tritt A."/>
            <person name="Yoshinaga Y."/>
            <person name="Zwiers L.-H."/>
            <person name="Turgeon B."/>
            <person name="Goodwin S."/>
            <person name="Spatafora J."/>
            <person name="Crous P."/>
            <person name="Grigoriev I."/>
        </authorList>
    </citation>
    <scope>NUCLEOTIDE SEQUENCE</scope>
    <source>
        <strain evidence="2">SCOH1-5</strain>
    </source>
</reference>
<keyword evidence="1" id="KW-1133">Transmembrane helix</keyword>
<feature type="transmembrane region" description="Helical" evidence="1">
    <location>
        <begin position="138"/>
        <end position="155"/>
    </location>
</feature>
<keyword evidence="1" id="KW-0812">Transmembrane</keyword>
<dbReference type="AlphaFoldDB" id="A0A6A6FPY8"/>
<keyword evidence="1" id="KW-0472">Membrane</keyword>
<protein>
    <submittedName>
        <fullName evidence="2">Uncharacterized protein</fullName>
    </submittedName>
</protein>
<evidence type="ECO:0000313" key="2">
    <source>
        <dbReference type="EMBL" id="KAF2215258.1"/>
    </source>
</evidence>
<dbReference type="Proteomes" id="UP000799539">
    <property type="component" value="Unassembled WGS sequence"/>
</dbReference>
<sequence>MPHLPQDDGSSHEALLDFKEAHSFDDSAPDFVMTKVTDGFSDVDEVDHDEKSNKDSTTTISSAAIQKSKRAVFPEEKEKNVLEWEREGGREQQIPMRSTGGYGSGVALFNGFQANAVLVPRGLGIDPIVGDYEPDARVAWLGFGAIVVMVGGWVVRRFRGRKQKV</sequence>
<name>A0A6A6FPY8_9PEZI</name>
<dbReference type="EMBL" id="ML992666">
    <property type="protein sequence ID" value="KAF2215258.1"/>
    <property type="molecule type" value="Genomic_DNA"/>
</dbReference>
<evidence type="ECO:0000256" key="1">
    <source>
        <dbReference type="SAM" id="Phobius"/>
    </source>
</evidence>
<accession>A0A6A6FPY8</accession>
<keyword evidence="3" id="KW-1185">Reference proteome</keyword>
<gene>
    <name evidence="2" type="ORF">CERZMDRAFT_94673</name>
</gene>
<organism evidence="2 3">
    <name type="scientific">Cercospora zeae-maydis SCOH1-5</name>
    <dbReference type="NCBI Taxonomy" id="717836"/>
    <lineage>
        <taxon>Eukaryota</taxon>
        <taxon>Fungi</taxon>
        <taxon>Dikarya</taxon>
        <taxon>Ascomycota</taxon>
        <taxon>Pezizomycotina</taxon>
        <taxon>Dothideomycetes</taxon>
        <taxon>Dothideomycetidae</taxon>
        <taxon>Mycosphaerellales</taxon>
        <taxon>Mycosphaerellaceae</taxon>
        <taxon>Cercospora</taxon>
    </lineage>
</organism>
<dbReference type="OrthoDB" id="10308181at2759"/>
<evidence type="ECO:0000313" key="3">
    <source>
        <dbReference type="Proteomes" id="UP000799539"/>
    </source>
</evidence>